<evidence type="ECO:0000256" key="1">
    <source>
        <dbReference type="ARBA" id="ARBA00022553"/>
    </source>
</evidence>
<dbReference type="PANTHER" id="PTHR43719:SF28">
    <property type="entry name" value="PEROXIDE STRESS-ACTIVATED HISTIDINE KINASE MAK1-RELATED"/>
    <property type="match status" value="1"/>
</dbReference>
<feature type="transmembrane region" description="Helical" evidence="3">
    <location>
        <begin position="108"/>
        <end position="126"/>
    </location>
</feature>
<dbReference type="SUPFAM" id="SSF55874">
    <property type="entry name" value="ATPase domain of HSP90 chaperone/DNA topoisomerase II/histidine kinase"/>
    <property type="match status" value="1"/>
</dbReference>
<comment type="caution">
    <text evidence="5">The sequence shown here is derived from an EMBL/GenBank/DDBJ whole genome shotgun (WGS) entry which is preliminary data.</text>
</comment>
<evidence type="ECO:0000256" key="2">
    <source>
        <dbReference type="PROSITE-ProRule" id="PRU00169"/>
    </source>
</evidence>
<feature type="modified residue" description="4-aspartylphosphate" evidence="2">
    <location>
        <position position="631"/>
    </location>
</feature>
<sequence>MSNKKIDQNRLCDRYKTEKIAFTKVFLGSYLNFLLACSCILIAVNSYAYGLMSQKFIESIIVLTILILVKIFILHNSLGYILGLILLWCIDLKNIEAAYWIFPEYSGLHIAAGVHVFCHVHLELIYNPIHGYATIAINMVLWVSGAIFSGLISSSPPIDMIFAFIAFVCSKIFWYKYKLIKDYEEIERKLMLEDYQSNICKIINAVPEGIVVINEDCKVIMKNFTYEKLLQGLDIEELNLIEKYSNDQKDFEENLCKNIRLFINTDRDSTKFGVLIVNDDYLDCTGTKVKWGSENAVVLTFREITNIVKLENQVTQASKTLKILRGVSHELKTPMNMAINQNLELLHNNKDISGDLKKSFNKNISILRYILSLIRDMIDYSYLKSNNLGLSFAWVKIPDLIEESIFILQDIYLNSSFELNLPSQIFNVYTDKNRLRQGLLSLISTSLGLSKNPQVKITVTNESDGIRLIISFNSYKNFLMNSHDTIDFIHKTLKLKISKKLMHKICTNEVCINKSQNDTINFTLLFDLIEFHESKEQYFMEIPEEGDILLPLTTCSGIRDMSNFVDILIVDDIEINIEILRKMLENLESHCNCCRKHRKYSIHTANSGRAALDMILYQQRLKSAYRIVIMDCLMPGMDGWETSLEINKMFSKGDIKYLPYIIAYSAFDSKEDLEKCIVSGMCCHISKPCLIEELCQAVNDWITRF</sequence>
<keyword evidence="3" id="KW-0812">Transmembrane</keyword>
<dbReference type="InterPro" id="IPR003661">
    <property type="entry name" value="HisK_dim/P_dom"/>
</dbReference>
<proteinExistence type="predicted"/>
<dbReference type="AlphaFoldDB" id="A0A1R2CCX1"/>
<dbReference type="PROSITE" id="PS50110">
    <property type="entry name" value="RESPONSE_REGULATORY"/>
    <property type="match status" value="1"/>
</dbReference>
<feature type="transmembrane region" description="Helical" evidence="3">
    <location>
        <begin position="158"/>
        <end position="175"/>
    </location>
</feature>
<dbReference type="CDD" id="cd17546">
    <property type="entry name" value="REC_hyHK_CKI1_RcsC-like"/>
    <property type="match status" value="1"/>
</dbReference>
<accession>A0A1R2CCX1</accession>
<feature type="domain" description="Response regulatory" evidence="4">
    <location>
        <begin position="566"/>
        <end position="702"/>
    </location>
</feature>
<dbReference type="GO" id="GO:0000155">
    <property type="term" value="F:phosphorelay sensor kinase activity"/>
    <property type="evidence" value="ECO:0007669"/>
    <property type="project" value="InterPro"/>
</dbReference>
<name>A0A1R2CCX1_9CILI</name>
<dbReference type="SUPFAM" id="SSF52172">
    <property type="entry name" value="CheY-like"/>
    <property type="match status" value="1"/>
</dbReference>
<feature type="transmembrane region" description="Helical" evidence="3">
    <location>
        <begin position="56"/>
        <end position="73"/>
    </location>
</feature>
<dbReference type="SMART" id="SM00448">
    <property type="entry name" value="REC"/>
    <property type="match status" value="1"/>
</dbReference>
<keyword evidence="1 2" id="KW-0597">Phosphoprotein</keyword>
<dbReference type="InterPro" id="IPR050956">
    <property type="entry name" value="2C_system_His_kinase"/>
</dbReference>
<organism evidence="5 6">
    <name type="scientific">Stentor coeruleus</name>
    <dbReference type="NCBI Taxonomy" id="5963"/>
    <lineage>
        <taxon>Eukaryota</taxon>
        <taxon>Sar</taxon>
        <taxon>Alveolata</taxon>
        <taxon>Ciliophora</taxon>
        <taxon>Postciliodesmatophora</taxon>
        <taxon>Heterotrichea</taxon>
        <taxon>Heterotrichida</taxon>
        <taxon>Stentoridae</taxon>
        <taxon>Stentor</taxon>
    </lineage>
</organism>
<keyword evidence="3" id="KW-0472">Membrane</keyword>
<evidence type="ECO:0000313" key="6">
    <source>
        <dbReference type="Proteomes" id="UP000187209"/>
    </source>
</evidence>
<protein>
    <recommendedName>
        <fullName evidence="4">Response regulatory domain-containing protein</fullName>
    </recommendedName>
</protein>
<evidence type="ECO:0000259" key="4">
    <source>
        <dbReference type="PROSITE" id="PS50110"/>
    </source>
</evidence>
<dbReference type="InterPro" id="IPR001789">
    <property type="entry name" value="Sig_transdc_resp-reg_receiver"/>
</dbReference>
<evidence type="ECO:0000313" key="5">
    <source>
        <dbReference type="EMBL" id="OMJ86874.1"/>
    </source>
</evidence>
<keyword evidence="6" id="KW-1185">Reference proteome</keyword>
<dbReference type="Gene3D" id="1.10.287.130">
    <property type="match status" value="1"/>
</dbReference>
<dbReference type="Pfam" id="PF00072">
    <property type="entry name" value="Response_reg"/>
    <property type="match status" value="1"/>
</dbReference>
<dbReference type="Proteomes" id="UP000187209">
    <property type="component" value="Unassembled WGS sequence"/>
</dbReference>
<dbReference type="InterPro" id="IPR011006">
    <property type="entry name" value="CheY-like_superfamily"/>
</dbReference>
<dbReference type="InterPro" id="IPR036890">
    <property type="entry name" value="HATPase_C_sf"/>
</dbReference>
<feature type="transmembrane region" description="Helical" evidence="3">
    <location>
        <begin position="21"/>
        <end position="44"/>
    </location>
</feature>
<reference evidence="5 6" key="1">
    <citation type="submission" date="2016-11" db="EMBL/GenBank/DDBJ databases">
        <title>The macronuclear genome of Stentor coeruleus: a giant cell with tiny introns.</title>
        <authorList>
            <person name="Slabodnick M."/>
            <person name="Ruby J.G."/>
            <person name="Reiff S.B."/>
            <person name="Swart E.C."/>
            <person name="Gosai S."/>
            <person name="Prabakaran S."/>
            <person name="Witkowska E."/>
            <person name="Larue G.E."/>
            <person name="Fisher S."/>
            <person name="Freeman R.M."/>
            <person name="Gunawardena J."/>
            <person name="Chu W."/>
            <person name="Stover N.A."/>
            <person name="Gregory B.D."/>
            <person name="Nowacki M."/>
            <person name="Derisi J."/>
            <person name="Roy S.W."/>
            <person name="Marshall W.F."/>
            <person name="Sood P."/>
        </authorList>
    </citation>
    <scope>NUCLEOTIDE SEQUENCE [LARGE SCALE GENOMIC DNA]</scope>
    <source>
        <strain evidence="5">WM001</strain>
    </source>
</reference>
<gene>
    <name evidence="5" type="ORF">SteCoe_11508</name>
</gene>
<keyword evidence="3" id="KW-1133">Transmembrane helix</keyword>
<dbReference type="Gene3D" id="3.40.50.2300">
    <property type="match status" value="1"/>
</dbReference>
<dbReference type="EMBL" id="MPUH01000192">
    <property type="protein sequence ID" value="OMJ86874.1"/>
    <property type="molecule type" value="Genomic_DNA"/>
</dbReference>
<dbReference type="OrthoDB" id="311100at2759"/>
<dbReference type="SUPFAM" id="SSF47384">
    <property type="entry name" value="Homodimeric domain of signal transducing histidine kinase"/>
    <property type="match status" value="1"/>
</dbReference>
<evidence type="ECO:0000256" key="3">
    <source>
        <dbReference type="SAM" id="Phobius"/>
    </source>
</evidence>
<dbReference type="InterPro" id="IPR036097">
    <property type="entry name" value="HisK_dim/P_sf"/>
</dbReference>
<dbReference type="PANTHER" id="PTHR43719">
    <property type="entry name" value="TWO-COMPONENT HISTIDINE KINASE"/>
    <property type="match status" value="1"/>
</dbReference>
<dbReference type="CDD" id="cd00082">
    <property type="entry name" value="HisKA"/>
    <property type="match status" value="1"/>
</dbReference>
<feature type="transmembrane region" description="Helical" evidence="3">
    <location>
        <begin position="133"/>
        <end position="152"/>
    </location>
</feature>